<dbReference type="InterPro" id="IPR036812">
    <property type="entry name" value="NAD(P)_OxRdtase_dom_sf"/>
</dbReference>
<dbReference type="KEGG" id="gba:J421_5529"/>
<dbReference type="RefSeq" id="WP_025414374.1">
    <property type="nucleotide sequence ID" value="NZ_CP007129.1"/>
</dbReference>
<name>W0RPY6_9BACT</name>
<dbReference type="HOGENOM" id="CLU_023205_2_1_0"/>
<keyword evidence="3" id="KW-0614">Plasmid</keyword>
<dbReference type="PATRIC" id="fig|861299.3.peg.5564"/>
<reference evidence="3 4" key="1">
    <citation type="journal article" date="2014" name="Genome Announc.">
        <title>Genome Sequence and Methylome of Soil Bacterium Gemmatirosa kalamazoonensis KBS708T, a Member of the Rarely Cultivated Gemmatimonadetes Phylum.</title>
        <authorList>
            <person name="Debruyn J.M."/>
            <person name="Radosevich M."/>
            <person name="Wommack K.E."/>
            <person name="Polson S.W."/>
            <person name="Hauser L.J."/>
            <person name="Fawaz M.N."/>
            <person name="Korlach J."/>
            <person name="Tsai Y.C."/>
        </authorList>
    </citation>
    <scope>NUCLEOTIDE SEQUENCE [LARGE SCALE GENOMIC DNA]</scope>
    <source>
        <strain evidence="3 4">KBS708</strain>
        <plasmid evidence="4">Plasmid 1</plasmid>
    </source>
</reference>
<dbReference type="CDD" id="cd19076">
    <property type="entry name" value="AKR_AKR13A_13D"/>
    <property type="match status" value="1"/>
</dbReference>
<feature type="domain" description="NADP-dependent oxidoreductase" evidence="2">
    <location>
        <begin position="18"/>
        <end position="315"/>
    </location>
</feature>
<dbReference type="GO" id="GO:0005737">
    <property type="term" value="C:cytoplasm"/>
    <property type="evidence" value="ECO:0007669"/>
    <property type="project" value="TreeGrafter"/>
</dbReference>
<dbReference type="InterPro" id="IPR050791">
    <property type="entry name" value="Aldo-Keto_reductase"/>
</dbReference>
<dbReference type="OrthoDB" id="249577at2"/>
<dbReference type="Gene3D" id="3.20.20.100">
    <property type="entry name" value="NADP-dependent oxidoreductase domain"/>
    <property type="match status" value="1"/>
</dbReference>
<proteinExistence type="predicted"/>
<dbReference type="InParanoid" id="W0RPY6"/>
<dbReference type="PANTHER" id="PTHR43625:SF99">
    <property type="entry name" value="ALDO-KETO REDUCTASE 1-RELATED"/>
    <property type="match status" value="1"/>
</dbReference>
<organism evidence="3 4">
    <name type="scientific">Gemmatirosa kalamazoonensis</name>
    <dbReference type="NCBI Taxonomy" id="861299"/>
    <lineage>
        <taxon>Bacteria</taxon>
        <taxon>Pseudomonadati</taxon>
        <taxon>Gemmatimonadota</taxon>
        <taxon>Gemmatimonadia</taxon>
        <taxon>Gemmatimonadales</taxon>
        <taxon>Gemmatimonadaceae</taxon>
        <taxon>Gemmatirosa</taxon>
    </lineage>
</organism>
<dbReference type="InterPro" id="IPR023210">
    <property type="entry name" value="NADP_OxRdtase_dom"/>
</dbReference>
<accession>W0RPY6</accession>
<dbReference type="SUPFAM" id="SSF51430">
    <property type="entry name" value="NAD(P)-linked oxidoreductase"/>
    <property type="match status" value="1"/>
</dbReference>
<dbReference type="PANTHER" id="PTHR43625">
    <property type="entry name" value="AFLATOXIN B1 ALDEHYDE REDUCTASE"/>
    <property type="match status" value="1"/>
</dbReference>
<dbReference type="AlphaFoldDB" id="W0RPY6"/>
<evidence type="ECO:0000313" key="3">
    <source>
        <dbReference type="EMBL" id="AHG93064.1"/>
    </source>
</evidence>
<geneLocation type="plasmid" evidence="3 4">
    <name>1</name>
</geneLocation>
<dbReference type="Proteomes" id="UP000019151">
    <property type="component" value="Plasmid 1"/>
</dbReference>
<dbReference type="EMBL" id="CP007129">
    <property type="protein sequence ID" value="AHG93064.1"/>
    <property type="molecule type" value="Genomic_DNA"/>
</dbReference>
<protein>
    <submittedName>
        <fullName evidence="3">NADP-dependent oxidoreductase domain protein</fullName>
    </submittedName>
</protein>
<keyword evidence="1" id="KW-0560">Oxidoreductase</keyword>
<evidence type="ECO:0000259" key="2">
    <source>
        <dbReference type="Pfam" id="PF00248"/>
    </source>
</evidence>
<dbReference type="GO" id="GO:0016491">
    <property type="term" value="F:oxidoreductase activity"/>
    <property type="evidence" value="ECO:0007669"/>
    <property type="project" value="UniProtKB-KW"/>
</dbReference>
<evidence type="ECO:0000313" key="4">
    <source>
        <dbReference type="Proteomes" id="UP000019151"/>
    </source>
</evidence>
<sequence length="336" mass="36255">MMLSKRTLGTPGLEVSALGLGCMGMSQSYGPADEKESIATIHRAIDLGVDFFDTAEVYGPFANEELLGRAIAGKRDRVVIATKFGWKIGPGTGSALDMKPVGLDSRPAHIREAVEGSLQRLRTDHIDLLYQHRVDPEVPIEDVVGTMADLVREGKARFLGLSEAGAATIRRAHAVHPISALQSEYSLWERNLEPEILPVLRDLGIGLVPFAPLGRGFLTGAVRRAEEYPEDDFRRGDPRYQGANFDANVRAAAAVREVAAGLGVTPAQVALAWLLHKGDDIVPIPGTKHRARLEENVGAADVSLTGGDMAALDAALAPKRIAGPRYNERQMAFVDR</sequence>
<gene>
    <name evidence="3" type="ORF">J421_5529</name>
</gene>
<dbReference type="Pfam" id="PF00248">
    <property type="entry name" value="Aldo_ket_red"/>
    <property type="match status" value="1"/>
</dbReference>
<keyword evidence="4" id="KW-1185">Reference proteome</keyword>
<evidence type="ECO:0000256" key="1">
    <source>
        <dbReference type="ARBA" id="ARBA00023002"/>
    </source>
</evidence>